<dbReference type="AlphaFoldDB" id="A0A016V789"/>
<sequence>MSSLICAKKSPRKSRSPAVDTKSEMGPRSTSIGTPCGPGSFTSSQGGQTQFAETDTSFLSIKNSCMCRPKHL</sequence>
<dbReference type="EMBL" id="JARK01001351">
    <property type="protein sequence ID" value="EYC23519.1"/>
    <property type="molecule type" value="Genomic_DNA"/>
</dbReference>
<comment type="caution">
    <text evidence="2">The sequence shown here is derived from an EMBL/GenBank/DDBJ whole genome shotgun (WGS) entry which is preliminary data.</text>
</comment>
<accession>A0A016V789</accession>
<reference evidence="3" key="1">
    <citation type="journal article" date="2015" name="Nat. Genet.">
        <title>The genome and transcriptome of the zoonotic hookworm Ancylostoma ceylanicum identify infection-specific gene families.</title>
        <authorList>
            <person name="Schwarz E.M."/>
            <person name="Hu Y."/>
            <person name="Antoshechkin I."/>
            <person name="Miller M.M."/>
            <person name="Sternberg P.W."/>
            <person name="Aroian R.V."/>
        </authorList>
    </citation>
    <scope>NUCLEOTIDE SEQUENCE</scope>
    <source>
        <strain evidence="3">HY135</strain>
    </source>
</reference>
<organism evidence="2 3">
    <name type="scientific">Ancylostoma ceylanicum</name>
    <dbReference type="NCBI Taxonomy" id="53326"/>
    <lineage>
        <taxon>Eukaryota</taxon>
        <taxon>Metazoa</taxon>
        <taxon>Ecdysozoa</taxon>
        <taxon>Nematoda</taxon>
        <taxon>Chromadorea</taxon>
        <taxon>Rhabditida</taxon>
        <taxon>Rhabditina</taxon>
        <taxon>Rhabditomorpha</taxon>
        <taxon>Strongyloidea</taxon>
        <taxon>Ancylostomatidae</taxon>
        <taxon>Ancylostomatinae</taxon>
        <taxon>Ancylostoma</taxon>
    </lineage>
</organism>
<gene>
    <name evidence="2" type="primary">Acey_s0015.g2697</name>
    <name evidence="2" type="ORF">Y032_0015g2697</name>
</gene>
<evidence type="ECO:0000256" key="1">
    <source>
        <dbReference type="SAM" id="MobiDB-lite"/>
    </source>
</evidence>
<feature type="compositionally biased region" description="Polar residues" evidence="1">
    <location>
        <begin position="40"/>
        <end position="49"/>
    </location>
</feature>
<keyword evidence="3" id="KW-1185">Reference proteome</keyword>
<evidence type="ECO:0000313" key="2">
    <source>
        <dbReference type="EMBL" id="EYC23519.1"/>
    </source>
</evidence>
<evidence type="ECO:0000313" key="3">
    <source>
        <dbReference type="Proteomes" id="UP000024635"/>
    </source>
</evidence>
<dbReference type="Proteomes" id="UP000024635">
    <property type="component" value="Unassembled WGS sequence"/>
</dbReference>
<feature type="region of interest" description="Disordered" evidence="1">
    <location>
        <begin position="1"/>
        <end position="49"/>
    </location>
</feature>
<name>A0A016V789_9BILA</name>
<protein>
    <submittedName>
        <fullName evidence="2">Uncharacterized protein</fullName>
    </submittedName>
</protein>
<proteinExistence type="predicted"/>